<dbReference type="EMBL" id="VSRL01000024">
    <property type="protein sequence ID" value="NKE57035.1"/>
    <property type="molecule type" value="Genomic_DNA"/>
</dbReference>
<feature type="compositionally biased region" description="Pro residues" evidence="1">
    <location>
        <begin position="1796"/>
        <end position="1805"/>
    </location>
</feature>
<feature type="compositionally biased region" description="Polar residues" evidence="1">
    <location>
        <begin position="1767"/>
        <end position="1781"/>
    </location>
</feature>
<accession>A0ABX1FE42</accession>
<feature type="compositionally biased region" description="Basic and acidic residues" evidence="1">
    <location>
        <begin position="1728"/>
        <end position="1750"/>
    </location>
</feature>
<feature type="region of interest" description="Disordered" evidence="1">
    <location>
        <begin position="458"/>
        <end position="544"/>
    </location>
</feature>
<feature type="region of interest" description="Disordered" evidence="1">
    <location>
        <begin position="1374"/>
        <end position="1426"/>
    </location>
</feature>
<proteinExistence type="predicted"/>
<comment type="caution">
    <text evidence="2">The sequence shown here is derived from an EMBL/GenBank/DDBJ whole genome shotgun (WGS) entry which is preliminary data.</text>
</comment>
<dbReference type="SUPFAM" id="SSF53448">
    <property type="entry name" value="Nucleotide-diphospho-sugar transferases"/>
    <property type="match status" value="1"/>
</dbReference>
<dbReference type="InterPro" id="IPR029044">
    <property type="entry name" value="Nucleotide-diphossugar_trans"/>
</dbReference>
<feature type="region of interest" description="Disordered" evidence="1">
    <location>
        <begin position="2581"/>
        <end position="2623"/>
    </location>
</feature>
<gene>
    <name evidence="2" type="ORF">FXN61_09370</name>
</gene>
<feature type="compositionally biased region" description="Basic and acidic residues" evidence="1">
    <location>
        <begin position="535"/>
        <end position="544"/>
    </location>
</feature>
<feature type="region of interest" description="Disordered" evidence="1">
    <location>
        <begin position="47"/>
        <end position="83"/>
    </location>
</feature>
<reference evidence="2 3" key="1">
    <citation type="submission" date="2019-08" db="EMBL/GenBank/DDBJ databases">
        <title>Lentzea from Indian Himalayas.</title>
        <authorList>
            <person name="Mandal S."/>
            <person name="Mallick Gupta A."/>
            <person name="Maiti P.K."/>
            <person name="Sarkar J."/>
            <person name="Mandal S."/>
        </authorList>
    </citation>
    <scope>NUCLEOTIDE SEQUENCE [LARGE SCALE GENOMIC DNA]</scope>
    <source>
        <strain evidence="2 3">PSKA42</strain>
    </source>
</reference>
<feature type="region of interest" description="Disordered" evidence="1">
    <location>
        <begin position="1481"/>
        <end position="1511"/>
    </location>
</feature>
<evidence type="ECO:0000256" key="1">
    <source>
        <dbReference type="SAM" id="MobiDB-lite"/>
    </source>
</evidence>
<feature type="compositionally biased region" description="Low complexity" evidence="1">
    <location>
        <begin position="790"/>
        <end position="818"/>
    </location>
</feature>
<feature type="region of interest" description="Disordered" evidence="1">
    <location>
        <begin position="1713"/>
        <end position="1847"/>
    </location>
</feature>
<feature type="compositionally biased region" description="Pro residues" evidence="1">
    <location>
        <begin position="779"/>
        <end position="789"/>
    </location>
</feature>
<dbReference type="Proteomes" id="UP001515943">
    <property type="component" value="Unassembled WGS sequence"/>
</dbReference>
<feature type="region of interest" description="Disordered" evidence="1">
    <location>
        <begin position="770"/>
        <end position="901"/>
    </location>
</feature>
<dbReference type="RefSeq" id="WP_167972338.1">
    <property type="nucleotide sequence ID" value="NZ_VSRL01000024.1"/>
</dbReference>
<feature type="compositionally biased region" description="Low complexity" evidence="1">
    <location>
        <begin position="491"/>
        <end position="504"/>
    </location>
</feature>
<dbReference type="InterPro" id="IPR007577">
    <property type="entry name" value="GlycoTrfase_DXD_sugar-bd_CS"/>
</dbReference>
<organism evidence="2 3">
    <name type="scientific">Lentzea indica</name>
    <dbReference type="NCBI Taxonomy" id="2604800"/>
    <lineage>
        <taxon>Bacteria</taxon>
        <taxon>Bacillati</taxon>
        <taxon>Actinomycetota</taxon>
        <taxon>Actinomycetes</taxon>
        <taxon>Pseudonocardiales</taxon>
        <taxon>Pseudonocardiaceae</taxon>
        <taxon>Lentzea</taxon>
    </lineage>
</organism>
<feature type="region of interest" description="Disordered" evidence="1">
    <location>
        <begin position="551"/>
        <end position="570"/>
    </location>
</feature>
<feature type="compositionally biased region" description="Acidic residues" evidence="1">
    <location>
        <begin position="833"/>
        <end position="843"/>
    </location>
</feature>
<feature type="region of interest" description="Disordered" evidence="1">
    <location>
        <begin position="1639"/>
        <end position="1669"/>
    </location>
</feature>
<feature type="compositionally biased region" description="Basic and acidic residues" evidence="1">
    <location>
        <begin position="1400"/>
        <end position="1410"/>
    </location>
</feature>
<evidence type="ECO:0000313" key="2">
    <source>
        <dbReference type="EMBL" id="NKE57035.1"/>
    </source>
</evidence>
<evidence type="ECO:0000313" key="3">
    <source>
        <dbReference type="Proteomes" id="UP001515943"/>
    </source>
</evidence>
<name>A0ABX1FE42_9PSEU</name>
<feature type="compositionally biased region" description="Basic and acidic residues" evidence="1">
    <location>
        <begin position="465"/>
        <end position="475"/>
    </location>
</feature>
<protein>
    <recommendedName>
        <fullName evidence="4">Glycosyltransferase sugar-binding region containing DXD motif-containing protein</fullName>
    </recommendedName>
</protein>
<dbReference type="Pfam" id="PF04488">
    <property type="entry name" value="Gly_transf_sug"/>
    <property type="match status" value="1"/>
</dbReference>
<feature type="compositionally biased region" description="Basic and acidic residues" evidence="1">
    <location>
        <begin position="2594"/>
        <end position="2608"/>
    </location>
</feature>
<evidence type="ECO:0008006" key="4">
    <source>
        <dbReference type="Google" id="ProtNLM"/>
    </source>
</evidence>
<sequence>MPRSHPAAANYQAQTRPDGGKGKKRAAIKKFLGINFIKGLFNKGNTPVTATPTPAPIPAPNQNTSTAPPNPWTDLLKNPKPNPASIDVEAVKAEIDSAVNNGKPASARILINRLKGTQQGADLQAHYDTAVHNKGDAGKVEVPKQLHFAWFGNTPSPDSVNGMLEWAAQTNENNGWKATLWTDGSSANWDPEVKQQLTDAGIEIKSDVDSLVDELSGKTPPTENNTTLKDVYTAAQNPNAGAYNLASDIARYAVLAKNGGVYVDVDIKPGSVSLDTIGDMKMHPTDVPVIGPRLRDTKSVQNAIGDSDAQLTPENVQAAADARWKEGELGNAFIVTPPDGALINKFAEVIPQKFDTLADRVAPPDVPPADRKNSPEVLAKLKEQAPDVSGPNALADNGLAPQIGLIGQVAMDHDGLNLGYNPGYMPSDVPAVTKPDFESMFDPNVKNQWNGLEWVTPESESQLDADTKPATDSDTKPGPSNDRSNPDNSRPAPSNDSNSNTNTDTKTDSKTDAPPKQVKSGGAPPKMTPPTPESHQGKDIITDESWRHDPAKTADWFAPKDPVDPSTWADRRDDKNVRTVDVVVHDVRTDSTPSNIRSYQGLINYDLRRIETSPGNFVQEYTVKVHVDPAANVDPEVVAQVKENATNGVNNLLNQGYRLPSGDQFHLNLEFTENKADAHTSIKVDPNNPNVDQTHWNPGTSPEVLAHETLHYLGIPDEYSDSSRVFQQHDTNTGVHKNDGGMMGQDVHGPDPGLRPRHLWLVERTANSQVMVPDTRLEPPGPATVPPPANMNTNTGTTANPAPGSVPNADTAMDTTPDADSRQMPPKRRFDDSDVDSDSDVEASPEPVTKKPKNDGAPFDPGPSNAGPSTVDGDTPMDVDVPPTDQNTDTQNDGDVEMNDAQNDSQLDNLAAEFGNLSLGDVNFSYNPAFAQLANGDIDLPTKDNYLAKLKESVEGEKRPSFVVNMIVNHNNMGNINEVIDAITADAGPIGKDMVFVVGVNGPNGSTADMDANIAQANSDVAKRKEPIALVPLETFEPKDGFPFGRMRNGTMHSPATTFAIGALNGKGTHPYISFQDFDTGSRQVTGGQKDVFTHFTESLNPPGAGPIRPLLYSGGYRVGDPAKLIEDTQGRIDSERAKINEKSELSEDDQTDLDKLAIAEKQLQKPDEFVAKFEQAMRDDMDARSRQKDSAPLLPYSPEPNLFMDASVAVVDPGVKFSDGGNEFGDLSQSINSFAGKELVDIHTNTNLLPKPELNADLKAAKAKLEADIEAQGGKPSPSQTKTLNSINAEIKAKETVAAANPGFEAAAHQITVDSAIDVDAQTNRNPLRGENFTSDFVNGAVGTDLSRLALGFAKSEGKSWPQSHVALTSVTNRMYGGDPSSTDPNADRAAKADVSGAKIRDEFGDKKPNKNGTPNPKNKPHDQREAQQLIEHKYDYDPNTGTHTHTGSDGGWNPSKLDALKLGWEDKNSLNQAVSASIPGHGTVGIDPQTDPSTVYPPKKEKVNGKVPPKTEADVQHIDQTAKQQKMASMLNLALSANPSNVTRTFGTLEHGVLPIAADPRSDGLFNAVHDALANQPGPSKKGKGKAPAIKAAADLRAGAIQKGSIASPAITTQIANFRQEHGLENGHLVNALIEPGPAPQTRIPAEFKPGSGDVAVDNTKEDPNWTPVTDAEADTHARENAAEQKADNDKAAKAEELAAKLLATEIGRPLKIHGPDGAKTIEPFFEPKPEITSKSSKADIKKAENWKKPAFPPPLELDARPNPNGKTTFTPHNPSRSNDLGEGPSGTSHRGAPPAPPAPPAPETGTSTRSAPEPDVQTRPAPEPEVQTRPAPPTPNAPIPMVTLTPPEVGQVMPGAQNLPEFFQDNKALGTIAPTDVRGAENVTNAIPNLKPGDAARIQQALNGDFESFLDNGRNFQVKIGNTWFEANVRATMQSQTDSAPVDAPNVKVDATAQSGNSSSTTHAVATANDIGGSASAGVAMGPYGSLGGKAQLATPAQSQNMSSSLTDQRAIRAGEGSTQATVQVKYDITLTDASGNVQNLDPVSTGTDVTLQIPNDLATITSSGNTSAAVTPPDVQWGAKIEHPAPEAVSVDNQQKAFSEVAEKLHPSITKVGSPGREALQNFLSPTEIRNNLGAMLGGAYVTSPDLISPHAGKGAAVQMTAKLQTAELVGTHNSSVLRLHDTASHSSGVSSTTKSGGGVTAGFGGNIGVPNAVGGQVGATLGFSANIAENVNAGINTSHKSGIQIKGDTGLYKVTAEVEVRTPSGDNVKVPVTTYMRMGLPEAGALGLPTPDGTRNSTVDPNTAGTKFAPPYMAGAIAAGNAKVGEFAPAAQVQNQVEDALRGLPGFEKFLPSWNDPNANPRSSKDKSFADVAEQLANQRKLTSQLSPAALKTNMDSLMGPGVQVQLKNSGKTTNTYVNVTVKAKLTNPQHLGQADARNVREASSTGPKLDSSTTTTKGWSGGVEGKVTIPAKTGVATLTPTPQVGVKYNHTWSDKTAAGPTVNSTSLNAGSPNAQVFRGDVEFDVEITTFTRPRAWVRRIVPGAPGFHSPEQNVVAKTGNGLDKIDGKVNLWVSDSSTLDNDPGDGFKPGDPEPRKLKDAPTVKDLLSSKPKEKSPDFLHVEAVANTTALRDQAIDALNRAAGATPR</sequence>
<feature type="region of interest" description="Disordered" evidence="1">
    <location>
        <begin position="2437"/>
        <end position="2471"/>
    </location>
</feature>
<dbReference type="Gene3D" id="3.90.550.20">
    <property type="match status" value="1"/>
</dbReference>
<keyword evidence="3" id="KW-1185">Reference proteome</keyword>
<feature type="compositionally biased region" description="Basic and acidic residues" evidence="1">
    <location>
        <begin position="1500"/>
        <end position="1511"/>
    </location>
</feature>
<feature type="region of interest" description="Disordered" evidence="1">
    <location>
        <begin position="1"/>
        <end position="24"/>
    </location>
</feature>
<feature type="compositionally biased region" description="Low complexity" evidence="1">
    <location>
        <begin position="870"/>
        <end position="891"/>
    </location>
</feature>